<accession>A0A0N5AW52</accession>
<dbReference type="Pfam" id="PF14555">
    <property type="entry name" value="UBA_4"/>
    <property type="match status" value="1"/>
</dbReference>
<reference evidence="2" key="1">
    <citation type="submission" date="2017-02" db="UniProtKB">
        <authorList>
            <consortium name="WormBaseParasite"/>
        </authorList>
    </citation>
    <scope>IDENTIFICATION</scope>
</reference>
<keyword evidence="1" id="KW-1185">Reference proteome</keyword>
<evidence type="ECO:0000313" key="1">
    <source>
        <dbReference type="Proteomes" id="UP000046393"/>
    </source>
</evidence>
<protein>
    <submittedName>
        <fullName evidence="2">UBA domain-containing protein</fullName>
    </submittedName>
</protein>
<dbReference type="AlphaFoldDB" id="A0A0N5AW52"/>
<dbReference type="Proteomes" id="UP000046393">
    <property type="component" value="Unplaced"/>
</dbReference>
<organism evidence="1 2">
    <name type="scientific">Syphacia muris</name>
    <dbReference type="NCBI Taxonomy" id="451379"/>
    <lineage>
        <taxon>Eukaryota</taxon>
        <taxon>Metazoa</taxon>
        <taxon>Ecdysozoa</taxon>
        <taxon>Nematoda</taxon>
        <taxon>Chromadorea</taxon>
        <taxon>Rhabditida</taxon>
        <taxon>Spirurina</taxon>
        <taxon>Oxyuridomorpha</taxon>
        <taxon>Oxyuroidea</taxon>
        <taxon>Oxyuridae</taxon>
        <taxon>Syphacia</taxon>
    </lineage>
</organism>
<sequence length="139" mass="15331">MQACDLFVRVTALSVVAVGSWQNDVGPGKPVFVKIREVLLIGRLSHATGCSADEALQLLRDNNWQLEAAISAWFTPSESPLTVCLPMYHAQSASQQIPQVTSQQHQALCPCNTPATPASFTDTIHAFQKMDWWDNFSDE</sequence>
<name>A0A0N5AW52_9BILA</name>
<dbReference type="CDD" id="cd14273">
    <property type="entry name" value="UBA_TAP-C_like"/>
    <property type="match status" value="1"/>
</dbReference>
<dbReference type="WBParaSite" id="SMUV_0000913801-mRNA-1">
    <property type="protein sequence ID" value="SMUV_0000913801-mRNA-1"/>
    <property type="gene ID" value="SMUV_0000913801"/>
</dbReference>
<dbReference type="SUPFAM" id="SSF46934">
    <property type="entry name" value="UBA-like"/>
    <property type="match status" value="1"/>
</dbReference>
<proteinExistence type="predicted"/>
<dbReference type="PANTHER" id="PTHR31993">
    <property type="entry name" value="UBA-LIKE DOMAIN-CONTAINING PROTEIN 2"/>
    <property type="match status" value="1"/>
</dbReference>
<dbReference type="PANTHER" id="PTHR31993:SF4">
    <property type="entry name" value="UBA-LIKE DOMAIN-CONTAINING PROTEIN"/>
    <property type="match status" value="1"/>
</dbReference>
<dbReference type="InterPro" id="IPR009060">
    <property type="entry name" value="UBA-like_sf"/>
</dbReference>
<dbReference type="InterPro" id="IPR039310">
    <property type="entry name" value="UBALD1/2"/>
</dbReference>
<dbReference type="Gene3D" id="1.10.8.10">
    <property type="entry name" value="DNA helicase RuvA subunit, C-terminal domain"/>
    <property type="match status" value="1"/>
</dbReference>
<evidence type="ECO:0000313" key="2">
    <source>
        <dbReference type="WBParaSite" id="SMUV_0000913801-mRNA-1"/>
    </source>
</evidence>